<dbReference type="GO" id="GO:0000009">
    <property type="term" value="F:alpha-1,6-mannosyltransferase activity"/>
    <property type="evidence" value="ECO:0007669"/>
    <property type="project" value="TreeGrafter"/>
</dbReference>
<dbReference type="AlphaFoldDB" id="A0A9P5SH57"/>
<accession>A0A9P5SH57</accession>
<evidence type="ECO:0000256" key="1">
    <source>
        <dbReference type="ARBA" id="ARBA00037964"/>
    </source>
</evidence>
<keyword evidence="2" id="KW-0808">Transferase</keyword>
<proteinExistence type="inferred from homology"/>
<comment type="caution">
    <text evidence="2">The sequence shown here is derived from an EMBL/GenBank/DDBJ whole genome shotgun (WGS) entry which is preliminary data.</text>
</comment>
<keyword evidence="2" id="KW-0328">Glycosyltransferase</keyword>
<dbReference type="GO" id="GO:0006487">
    <property type="term" value="P:protein N-linked glycosylation"/>
    <property type="evidence" value="ECO:0007669"/>
    <property type="project" value="TreeGrafter"/>
</dbReference>
<dbReference type="Gene3D" id="3.90.550.10">
    <property type="entry name" value="Spore Coat Polysaccharide Biosynthesis Protein SpsA, Chain A"/>
    <property type="match status" value="1"/>
</dbReference>
<dbReference type="GO" id="GO:0000136">
    <property type="term" value="C:mannan polymerase complex"/>
    <property type="evidence" value="ECO:0007669"/>
    <property type="project" value="TreeGrafter"/>
</dbReference>
<dbReference type="PANTHER" id="PTHR43083">
    <property type="entry name" value="MANNAN POLYMERASE II"/>
    <property type="match status" value="1"/>
</dbReference>
<dbReference type="InterPro" id="IPR029044">
    <property type="entry name" value="Nucleotide-diphossugar_trans"/>
</dbReference>
<comment type="similarity">
    <text evidence="1">Belongs to the ANP1/MMN9/VAN1 family.</text>
</comment>
<dbReference type="EMBL" id="JAAAUY010000467">
    <property type="protein sequence ID" value="KAF9329528.1"/>
    <property type="molecule type" value="Genomic_DNA"/>
</dbReference>
<protein>
    <submittedName>
        <fullName evidence="2">Golgi mannosyltransferase complex subunit</fullName>
    </submittedName>
</protein>
<keyword evidence="3" id="KW-1185">Reference proteome</keyword>
<sequence length="316" mass="36209">MKNNMKGGANDTCPALVKATKLQSFNLDNIHTYLSGPSTNHTSPTDTVLILTPLMDAVPFLERYFSKLATIDYPKELLSLGFLVSTAPDQEVDPTLQAVEKHTSQLDNSSDYRRITLLQQKSKSTQRYEERHEYDRQTKRRQTLARCRNALVTTALLDESWVLWLDVDVVEYAPTLLLELMRFNKDIIAPNCFRKIQSWPTTKNEPYDRNNWIETTESLAEQQVLDEDDILYEGYEYEQPTYRLSMADMDEQSPEIMPIDGIGGTFTLVKALVHRSGVGFPTFPVNHQIETEGFAKWAKREGFSVWGAPRHIVMHA</sequence>
<name>A0A9P5SH57_9FUNG</name>
<evidence type="ECO:0000313" key="3">
    <source>
        <dbReference type="Proteomes" id="UP000696485"/>
    </source>
</evidence>
<reference evidence="2" key="1">
    <citation type="journal article" date="2020" name="Fungal Divers.">
        <title>Resolving the Mortierellaceae phylogeny through synthesis of multi-gene phylogenetics and phylogenomics.</title>
        <authorList>
            <person name="Vandepol N."/>
            <person name="Liber J."/>
            <person name="Desiro A."/>
            <person name="Na H."/>
            <person name="Kennedy M."/>
            <person name="Barry K."/>
            <person name="Grigoriev I.V."/>
            <person name="Miller A.N."/>
            <person name="O'Donnell K."/>
            <person name="Stajich J.E."/>
            <person name="Bonito G."/>
        </authorList>
    </citation>
    <scope>NUCLEOTIDE SEQUENCE</scope>
    <source>
        <strain evidence="2">NVP1</strain>
    </source>
</reference>
<gene>
    <name evidence="2" type="primary">MNN9</name>
    <name evidence="2" type="ORF">BG006_007392</name>
</gene>
<dbReference type="PANTHER" id="PTHR43083:SF6">
    <property type="entry name" value="MANNAN POLYMERASE COMPLEXES SUBUNIT MNN9"/>
    <property type="match status" value="1"/>
</dbReference>
<dbReference type="InterPro" id="IPR052086">
    <property type="entry name" value="Mannan_Polymerase_Subunit"/>
</dbReference>
<dbReference type="Proteomes" id="UP000696485">
    <property type="component" value="Unassembled WGS sequence"/>
</dbReference>
<dbReference type="GO" id="GO:0000032">
    <property type="term" value="P:cell wall mannoprotein biosynthetic process"/>
    <property type="evidence" value="ECO:0007669"/>
    <property type="project" value="TreeGrafter"/>
</dbReference>
<organism evidence="2 3">
    <name type="scientific">Podila minutissima</name>
    <dbReference type="NCBI Taxonomy" id="64525"/>
    <lineage>
        <taxon>Eukaryota</taxon>
        <taxon>Fungi</taxon>
        <taxon>Fungi incertae sedis</taxon>
        <taxon>Mucoromycota</taxon>
        <taxon>Mortierellomycotina</taxon>
        <taxon>Mortierellomycetes</taxon>
        <taxon>Mortierellales</taxon>
        <taxon>Mortierellaceae</taxon>
        <taxon>Podila</taxon>
    </lineage>
</organism>
<evidence type="ECO:0000313" key="2">
    <source>
        <dbReference type="EMBL" id="KAF9329528.1"/>
    </source>
</evidence>
<dbReference type="Pfam" id="PF03452">
    <property type="entry name" value="Anp1"/>
    <property type="match status" value="1"/>
</dbReference>